<dbReference type="EMBL" id="LVLJ01002789">
    <property type="protein sequence ID" value="OAE23718.1"/>
    <property type="molecule type" value="Genomic_DNA"/>
</dbReference>
<protein>
    <submittedName>
        <fullName evidence="2">Uncharacterized protein</fullName>
    </submittedName>
</protein>
<reference evidence="2" key="1">
    <citation type="submission" date="2016-03" db="EMBL/GenBank/DDBJ databases">
        <title>Mechanisms controlling the formation of the plant cell surface in tip-growing cells are functionally conserved among land plants.</title>
        <authorList>
            <person name="Honkanen S."/>
            <person name="Jones V.A."/>
            <person name="Morieri G."/>
            <person name="Champion C."/>
            <person name="Hetherington A.J."/>
            <person name="Kelly S."/>
            <person name="Saint-Marcoux D."/>
            <person name="Proust H."/>
            <person name="Prescott H."/>
            <person name="Dolan L."/>
        </authorList>
    </citation>
    <scope>NUCLEOTIDE SEQUENCE [LARGE SCALE GENOMIC DNA]</scope>
    <source>
        <tissue evidence="2">Whole gametophyte</tissue>
    </source>
</reference>
<sequence>MKREWDSATTMAKERVASLTAECATTRATLQEQKPTSGKIAVTKTEQEKLWSRIAELTDDRDKEFKRAEELTLEESQGRAEKAETAHQQLRDEINDELRLCVEKCLRGFAMWVLQSVKWLKLDSLEQRLMSTKAIGSAGHKQLVELG</sequence>
<name>A0A176VS69_MARPO</name>
<organism evidence="2 3">
    <name type="scientific">Marchantia polymorpha subsp. ruderalis</name>
    <dbReference type="NCBI Taxonomy" id="1480154"/>
    <lineage>
        <taxon>Eukaryota</taxon>
        <taxon>Viridiplantae</taxon>
        <taxon>Streptophyta</taxon>
        <taxon>Embryophyta</taxon>
        <taxon>Marchantiophyta</taxon>
        <taxon>Marchantiopsida</taxon>
        <taxon>Marchantiidae</taxon>
        <taxon>Marchantiales</taxon>
        <taxon>Marchantiaceae</taxon>
        <taxon>Marchantia</taxon>
    </lineage>
</organism>
<evidence type="ECO:0000313" key="3">
    <source>
        <dbReference type="Proteomes" id="UP000077202"/>
    </source>
</evidence>
<dbReference type="AlphaFoldDB" id="A0A176VS69"/>
<dbReference type="Proteomes" id="UP000077202">
    <property type="component" value="Unassembled WGS sequence"/>
</dbReference>
<proteinExistence type="predicted"/>
<evidence type="ECO:0000313" key="2">
    <source>
        <dbReference type="EMBL" id="OAE23718.1"/>
    </source>
</evidence>
<comment type="caution">
    <text evidence="2">The sequence shown here is derived from an EMBL/GenBank/DDBJ whole genome shotgun (WGS) entry which is preliminary data.</text>
</comment>
<keyword evidence="1" id="KW-0175">Coiled coil</keyword>
<feature type="coiled-coil region" evidence="1">
    <location>
        <begin position="54"/>
        <end position="100"/>
    </location>
</feature>
<evidence type="ECO:0000256" key="1">
    <source>
        <dbReference type="SAM" id="Coils"/>
    </source>
</evidence>
<keyword evidence="3" id="KW-1185">Reference proteome</keyword>
<gene>
    <name evidence="2" type="ORF">AXG93_4776s1000</name>
</gene>
<accession>A0A176VS69</accession>